<dbReference type="AlphaFoldDB" id="A0A2T4YUH2"/>
<proteinExistence type="predicted"/>
<organism evidence="1 2">
    <name type="scientific">Sphingomonas aerolata</name>
    <dbReference type="NCBI Taxonomy" id="185951"/>
    <lineage>
        <taxon>Bacteria</taxon>
        <taxon>Pseudomonadati</taxon>
        <taxon>Pseudomonadota</taxon>
        <taxon>Alphaproteobacteria</taxon>
        <taxon>Sphingomonadales</taxon>
        <taxon>Sphingomonadaceae</taxon>
        <taxon>Sphingomonas</taxon>
    </lineage>
</organism>
<name>A0A2T4YUH2_9SPHN</name>
<evidence type="ECO:0000313" key="2">
    <source>
        <dbReference type="Proteomes" id="UP000240996"/>
    </source>
</evidence>
<protein>
    <submittedName>
        <fullName evidence="1">Uncharacterized protein</fullName>
    </submittedName>
</protein>
<evidence type="ECO:0000313" key="1">
    <source>
        <dbReference type="EMBL" id="PTM47456.1"/>
    </source>
</evidence>
<keyword evidence="2" id="KW-1185">Reference proteome</keyword>
<comment type="caution">
    <text evidence="1">The sequence shown here is derived from an EMBL/GenBank/DDBJ whole genome shotgun (WGS) entry which is preliminary data.</text>
</comment>
<reference evidence="1 2" key="1">
    <citation type="submission" date="2018-04" db="EMBL/GenBank/DDBJ databases">
        <title>Genomic Encyclopedia of Type Strains, Phase III (KMG-III): the genomes of soil and plant-associated and newly described type strains.</title>
        <authorList>
            <person name="Whitman W."/>
        </authorList>
    </citation>
    <scope>NUCLEOTIDE SEQUENCE [LARGE SCALE GENOMIC DNA]</scope>
    <source>
        <strain evidence="1 2">NW12</strain>
    </source>
</reference>
<sequence length="60" mass="6515">MNGRPMPDQDPTPDYERLTIDALAAAAAAETDEQRHLLLDQAAIYAALGEKTRGYALTGR</sequence>
<gene>
    <name evidence="1" type="ORF">C8J24_0853</name>
</gene>
<accession>A0A2T4YUH2</accession>
<dbReference type="EMBL" id="PZZN01000001">
    <property type="protein sequence ID" value="PTM47456.1"/>
    <property type="molecule type" value="Genomic_DNA"/>
</dbReference>
<dbReference type="Proteomes" id="UP000240996">
    <property type="component" value="Unassembled WGS sequence"/>
</dbReference>